<evidence type="ECO:0000256" key="2">
    <source>
        <dbReference type="ARBA" id="ARBA00022692"/>
    </source>
</evidence>
<organism evidence="6">
    <name type="scientific">marine sediment metagenome</name>
    <dbReference type="NCBI Taxonomy" id="412755"/>
    <lineage>
        <taxon>unclassified sequences</taxon>
        <taxon>metagenomes</taxon>
        <taxon>ecological metagenomes</taxon>
    </lineage>
</organism>
<feature type="transmembrane region" description="Helical" evidence="5">
    <location>
        <begin position="21"/>
        <end position="39"/>
    </location>
</feature>
<sequence>MPVAIAFFTGYIARQEPFGEIMAAAVVVTVPIVVLVLIFQRRIIRGLTAGSVKG</sequence>
<accession>X1EC38</accession>
<evidence type="ECO:0000256" key="1">
    <source>
        <dbReference type="ARBA" id="ARBA00004141"/>
    </source>
</evidence>
<keyword evidence="4 5" id="KW-0472">Membrane</keyword>
<dbReference type="SUPFAM" id="SSF161098">
    <property type="entry name" value="MetI-like"/>
    <property type="match status" value="1"/>
</dbReference>
<reference evidence="6" key="1">
    <citation type="journal article" date="2014" name="Front. Microbiol.">
        <title>High frequency of phylogenetically diverse reductive dehalogenase-homologous genes in deep subseafloor sedimentary metagenomes.</title>
        <authorList>
            <person name="Kawai M."/>
            <person name="Futagami T."/>
            <person name="Toyoda A."/>
            <person name="Takaki Y."/>
            <person name="Nishi S."/>
            <person name="Hori S."/>
            <person name="Arai W."/>
            <person name="Tsubouchi T."/>
            <person name="Morono Y."/>
            <person name="Uchiyama I."/>
            <person name="Ito T."/>
            <person name="Fujiyama A."/>
            <person name="Inagaki F."/>
            <person name="Takami H."/>
        </authorList>
    </citation>
    <scope>NUCLEOTIDE SEQUENCE</scope>
    <source>
        <strain evidence="6">Expedition CK06-06</strain>
    </source>
</reference>
<dbReference type="EMBL" id="BART01038155">
    <property type="protein sequence ID" value="GAH14694.1"/>
    <property type="molecule type" value="Genomic_DNA"/>
</dbReference>
<evidence type="ECO:0000256" key="5">
    <source>
        <dbReference type="SAM" id="Phobius"/>
    </source>
</evidence>
<dbReference type="AlphaFoldDB" id="X1EC38"/>
<gene>
    <name evidence="6" type="ORF">S01H4_63445</name>
</gene>
<evidence type="ECO:0000313" key="6">
    <source>
        <dbReference type="EMBL" id="GAH14694.1"/>
    </source>
</evidence>
<keyword evidence="3 5" id="KW-1133">Transmembrane helix</keyword>
<name>X1EC38_9ZZZZ</name>
<dbReference type="InterPro" id="IPR035906">
    <property type="entry name" value="MetI-like_sf"/>
</dbReference>
<evidence type="ECO:0008006" key="7">
    <source>
        <dbReference type="Google" id="ProtNLM"/>
    </source>
</evidence>
<evidence type="ECO:0000256" key="4">
    <source>
        <dbReference type="ARBA" id="ARBA00023136"/>
    </source>
</evidence>
<comment type="subcellular location">
    <subcellularLocation>
        <location evidence="1">Membrane</location>
        <topology evidence="1">Multi-pass membrane protein</topology>
    </subcellularLocation>
</comment>
<keyword evidence="2 5" id="KW-0812">Transmembrane</keyword>
<protein>
    <recommendedName>
        <fullName evidence="7">ABC transmembrane type-1 domain-containing protein</fullName>
    </recommendedName>
</protein>
<evidence type="ECO:0000256" key="3">
    <source>
        <dbReference type="ARBA" id="ARBA00022989"/>
    </source>
</evidence>
<dbReference type="GO" id="GO:0016020">
    <property type="term" value="C:membrane"/>
    <property type="evidence" value="ECO:0007669"/>
    <property type="project" value="UniProtKB-SubCell"/>
</dbReference>
<comment type="caution">
    <text evidence="6">The sequence shown here is derived from an EMBL/GenBank/DDBJ whole genome shotgun (WGS) entry which is preliminary data.</text>
</comment>
<proteinExistence type="predicted"/>